<dbReference type="PANTHER" id="PTHR37984">
    <property type="entry name" value="PROTEIN CBG26694"/>
    <property type="match status" value="1"/>
</dbReference>
<evidence type="ECO:0000313" key="2">
    <source>
        <dbReference type="EMBL" id="KAK2564568.1"/>
    </source>
</evidence>
<gene>
    <name evidence="2" type="ORF">P5673_012020</name>
</gene>
<accession>A0AAD9QNH9</accession>
<feature type="region of interest" description="Disordered" evidence="1">
    <location>
        <begin position="13"/>
        <end position="54"/>
    </location>
</feature>
<dbReference type="PANTHER" id="PTHR37984:SF11">
    <property type="entry name" value="INTEGRASE CATALYTIC DOMAIN-CONTAINING PROTEIN"/>
    <property type="match status" value="1"/>
</dbReference>
<dbReference type="EMBL" id="JARQWQ010000022">
    <property type="protein sequence ID" value="KAK2564568.1"/>
    <property type="molecule type" value="Genomic_DNA"/>
</dbReference>
<evidence type="ECO:0000256" key="1">
    <source>
        <dbReference type="SAM" id="MobiDB-lite"/>
    </source>
</evidence>
<dbReference type="Proteomes" id="UP001249851">
    <property type="component" value="Unassembled WGS sequence"/>
</dbReference>
<reference evidence="2" key="1">
    <citation type="journal article" date="2023" name="G3 (Bethesda)">
        <title>Whole genome assembly and annotation of the endangered Caribbean coral Acropora cervicornis.</title>
        <authorList>
            <person name="Selwyn J.D."/>
            <person name="Vollmer S.V."/>
        </authorList>
    </citation>
    <scope>NUCLEOTIDE SEQUENCE</scope>
    <source>
        <strain evidence="2">K2</strain>
    </source>
</reference>
<proteinExistence type="predicted"/>
<feature type="compositionally biased region" description="Polar residues" evidence="1">
    <location>
        <begin position="26"/>
        <end position="42"/>
    </location>
</feature>
<name>A0AAD9QNH9_ACRCE</name>
<keyword evidence="3" id="KW-1185">Reference proteome</keyword>
<organism evidence="2 3">
    <name type="scientific">Acropora cervicornis</name>
    <name type="common">Staghorn coral</name>
    <dbReference type="NCBI Taxonomy" id="6130"/>
    <lineage>
        <taxon>Eukaryota</taxon>
        <taxon>Metazoa</taxon>
        <taxon>Cnidaria</taxon>
        <taxon>Anthozoa</taxon>
        <taxon>Hexacorallia</taxon>
        <taxon>Scleractinia</taxon>
        <taxon>Astrocoeniina</taxon>
        <taxon>Acroporidae</taxon>
        <taxon>Acropora</taxon>
    </lineage>
</organism>
<evidence type="ECO:0000313" key="3">
    <source>
        <dbReference type="Proteomes" id="UP001249851"/>
    </source>
</evidence>
<reference evidence="2" key="2">
    <citation type="journal article" date="2023" name="Science">
        <title>Genomic signatures of disease resistance in endangered staghorn corals.</title>
        <authorList>
            <person name="Vollmer S.V."/>
            <person name="Selwyn J.D."/>
            <person name="Despard B.A."/>
            <person name="Roesel C.L."/>
        </authorList>
    </citation>
    <scope>NUCLEOTIDE SEQUENCE</scope>
    <source>
        <strain evidence="2">K2</strain>
    </source>
</reference>
<protein>
    <submittedName>
        <fullName evidence="2">Uncharacterized protein</fullName>
    </submittedName>
</protein>
<dbReference type="InterPro" id="IPR050951">
    <property type="entry name" value="Retrovirus_Pol_polyprotein"/>
</dbReference>
<sequence length="247" mass="28178">MYGHFAVCCRNLDPTAPETGRGLRPRNTSGNRKAFRRQTNQGEDYVAGSSHDEENPASAFTVVEGNKEDFLLAYRSTSHTTTGVSPAELFFKRKLTTKQPEFTEGGEGQVGVALQQVRDRDPEKKQQAKHYADTKYHAKDRPIAVGDAVLLERRRENKLSPSYESQPYDVAARCGDEVVLKSPQGVEFKRLHLQEWVLRVVQEESASLQRPWLIMCFTEHFRLRFHGGTCFESRTLFTLVLFRLNIL</sequence>
<dbReference type="AlphaFoldDB" id="A0AAD9QNH9"/>
<comment type="caution">
    <text evidence="2">The sequence shown here is derived from an EMBL/GenBank/DDBJ whole genome shotgun (WGS) entry which is preliminary data.</text>
</comment>